<evidence type="ECO:0000313" key="3">
    <source>
        <dbReference type="Proteomes" id="UP001152622"/>
    </source>
</evidence>
<organism evidence="2 3">
    <name type="scientific">Synaphobranchus kaupii</name>
    <name type="common">Kaup's arrowtooth eel</name>
    <dbReference type="NCBI Taxonomy" id="118154"/>
    <lineage>
        <taxon>Eukaryota</taxon>
        <taxon>Metazoa</taxon>
        <taxon>Chordata</taxon>
        <taxon>Craniata</taxon>
        <taxon>Vertebrata</taxon>
        <taxon>Euteleostomi</taxon>
        <taxon>Actinopterygii</taxon>
        <taxon>Neopterygii</taxon>
        <taxon>Teleostei</taxon>
        <taxon>Anguilliformes</taxon>
        <taxon>Synaphobranchidae</taxon>
        <taxon>Synaphobranchus</taxon>
    </lineage>
</organism>
<gene>
    <name evidence="2" type="ORF">SKAU_G00359850</name>
</gene>
<reference evidence="2" key="1">
    <citation type="journal article" date="2023" name="Science">
        <title>Genome structures resolve the early diversification of teleost fishes.</title>
        <authorList>
            <person name="Parey E."/>
            <person name="Louis A."/>
            <person name="Montfort J."/>
            <person name="Bouchez O."/>
            <person name="Roques C."/>
            <person name="Iampietro C."/>
            <person name="Lluch J."/>
            <person name="Castinel A."/>
            <person name="Donnadieu C."/>
            <person name="Desvignes T."/>
            <person name="Floi Bucao C."/>
            <person name="Jouanno E."/>
            <person name="Wen M."/>
            <person name="Mejri S."/>
            <person name="Dirks R."/>
            <person name="Jansen H."/>
            <person name="Henkel C."/>
            <person name="Chen W.J."/>
            <person name="Zahm M."/>
            <person name="Cabau C."/>
            <person name="Klopp C."/>
            <person name="Thompson A.W."/>
            <person name="Robinson-Rechavi M."/>
            <person name="Braasch I."/>
            <person name="Lecointre G."/>
            <person name="Bobe J."/>
            <person name="Postlethwait J.H."/>
            <person name="Berthelot C."/>
            <person name="Roest Crollius H."/>
            <person name="Guiguen Y."/>
        </authorList>
    </citation>
    <scope>NUCLEOTIDE SEQUENCE</scope>
    <source>
        <strain evidence="2">WJC10195</strain>
    </source>
</reference>
<comment type="caution">
    <text evidence="2">The sequence shown here is derived from an EMBL/GenBank/DDBJ whole genome shotgun (WGS) entry which is preliminary data.</text>
</comment>
<keyword evidence="3" id="KW-1185">Reference proteome</keyword>
<dbReference type="Proteomes" id="UP001152622">
    <property type="component" value="Chromosome 17"/>
</dbReference>
<accession>A0A9Q1EI09</accession>
<proteinExistence type="predicted"/>
<dbReference type="EMBL" id="JAINUF010000017">
    <property type="protein sequence ID" value="KAJ8339199.1"/>
    <property type="molecule type" value="Genomic_DNA"/>
</dbReference>
<name>A0A9Q1EI09_SYNKA</name>
<sequence>MIPLVAEHDLGQPIRIRGPDGTGPLPVTHSGQHTAPWVPGFNIPGTAELAALPVKHLNKNTGMITDTRQAKWARHVQSDLLVDTSAWLRRCRKNPVFNKDVGAAMEWPCDSNAWHMCRSLQHC</sequence>
<dbReference type="AlphaFoldDB" id="A0A9Q1EI09"/>
<evidence type="ECO:0000256" key="1">
    <source>
        <dbReference type="SAM" id="MobiDB-lite"/>
    </source>
</evidence>
<feature type="region of interest" description="Disordered" evidence="1">
    <location>
        <begin position="12"/>
        <end position="31"/>
    </location>
</feature>
<evidence type="ECO:0000313" key="2">
    <source>
        <dbReference type="EMBL" id="KAJ8339199.1"/>
    </source>
</evidence>
<protein>
    <submittedName>
        <fullName evidence="2">Uncharacterized protein</fullName>
    </submittedName>
</protein>